<keyword evidence="1" id="KW-0472">Membrane</keyword>
<gene>
    <name evidence="2" type="ORF">PCOR1329_LOCUS9396</name>
</gene>
<feature type="non-terminal residue" evidence="2">
    <location>
        <position position="801"/>
    </location>
</feature>
<evidence type="ECO:0000313" key="2">
    <source>
        <dbReference type="EMBL" id="CAK0801547.1"/>
    </source>
</evidence>
<reference evidence="2" key="1">
    <citation type="submission" date="2023-10" db="EMBL/GenBank/DDBJ databases">
        <authorList>
            <person name="Chen Y."/>
            <person name="Shah S."/>
            <person name="Dougan E. K."/>
            <person name="Thang M."/>
            <person name="Chan C."/>
        </authorList>
    </citation>
    <scope>NUCLEOTIDE SEQUENCE [LARGE SCALE GENOMIC DNA]</scope>
</reference>
<protein>
    <recommendedName>
        <fullName evidence="4">RNA-directed RNA polymerase</fullName>
    </recommendedName>
</protein>
<feature type="transmembrane region" description="Helical" evidence="1">
    <location>
        <begin position="125"/>
        <end position="145"/>
    </location>
</feature>
<keyword evidence="1" id="KW-1133">Transmembrane helix</keyword>
<proteinExistence type="predicted"/>
<keyword evidence="1" id="KW-0812">Transmembrane</keyword>
<comment type="caution">
    <text evidence="2">The sequence shown here is derived from an EMBL/GenBank/DDBJ whole genome shotgun (WGS) entry which is preliminary data.</text>
</comment>
<keyword evidence="3" id="KW-1185">Reference proteome</keyword>
<feature type="non-terminal residue" evidence="2">
    <location>
        <position position="1"/>
    </location>
</feature>
<sequence>RLGFRTFAKKVSASAFDGDPNQLGWVGVRTVAMGSKAAVSIMQRVIRALVFERTNVRSDTELRPDRPTPQGDVSVACLDGFDFARQARTRLGNLDEPESAEHSAFVHTCQSYGIPLNAGKAMVSALRAGILGGLFMGGLGLLSVAPGKAQRLAFKGATLVAQQSWTAGALRHWAGQACFAAGFRRPLFAVLEQIFPCIQGAVARPTWPDPTVAHEIPSFTMLLPLAHSNHRAPVKRSISCADASEHGGGAAEAVKFRRQLGREAGQRFETHFAQLAESQQGECAPQRRCAACGAARARELAEYPEQCGASMCSVPCVPTHCRRICQASHAGRPAFFERRPAPACLTWDVARANIGVRHPLERPRDFSEPQVQRHVHTEADHYDTQWEHWEMPLDTFVCVCPGDLGTRCACGANARTKESPYGGRGVGQAAQRRVALANRMASLAFRCLLSRVRNGSYAVVANPWHSWLWHFQAALDLQECSAIFCTRVAALSGDARGVATIWRLLHNSARLHAAFAGARVRGPWSADDYRRACVEALAVTFADVGASGVPRAPSDRPGWVLAQLGQSRRNGNAERPTVATGEIMRLLGGMLPGQEHHHLRAMVARADARGSHVCLATGKIAQQAQSAPRPAFAKQWETAQENPWKSMFELDDELSEYTNHMWLNGDSHGYAADAVSAVARFCPGARAAIPTTRQCLRNWDTVLVLKRAFPVFKELARAMVGAALAYDRADLAALVLAGFLGLLRLAEIESVTPSQIHTNPDERTAIIVLPDTKGAKKAGGVEHVIIQDTATVEALRSASAG</sequence>
<name>A0ABN9Q6Z8_9DINO</name>
<dbReference type="EMBL" id="CAUYUJ010002614">
    <property type="protein sequence ID" value="CAK0801547.1"/>
    <property type="molecule type" value="Genomic_DNA"/>
</dbReference>
<organism evidence="2 3">
    <name type="scientific">Prorocentrum cordatum</name>
    <dbReference type="NCBI Taxonomy" id="2364126"/>
    <lineage>
        <taxon>Eukaryota</taxon>
        <taxon>Sar</taxon>
        <taxon>Alveolata</taxon>
        <taxon>Dinophyceae</taxon>
        <taxon>Prorocentrales</taxon>
        <taxon>Prorocentraceae</taxon>
        <taxon>Prorocentrum</taxon>
    </lineage>
</organism>
<evidence type="ECO:0000256" key="1">
    <source>
        <dbReference type="SAM" id="Phobius"/>
    </source>
</evidence>
<evidence type="ECO:0008006" key="4">
    <source>
        <dbReference type="Google" id="ProtNLM"/>
    </source>
</evidence>
<dbReference type="Proteomes" id="UP001189429">
    <property type="component" value="Unassembled WGS sequence"/>
</dbReference>
<accession>A0ABN9Q6Z8</accession>
<evidence type="ECO:0000313" key="3">
    <source>
        <dbReference type="Proteomes" id="UP001189429"/>
    </source>
</evidence>